<dbReference type="EMBL" id="QLNT01000021">
    <property type="protein sequence ID" value="KAF3062666.1"/>
    <property type="molecule type" value="Genomic_DNA"/>
</dbReference>
<protein>
    <submittedName>
        <fullName evidence="2">Uncharacterized protein</fullName>
    </submittedName>
</protein>
<dbReference type="Proteomes" id="UP000801864">
    <property type="component" value="Unassembled WGS sequence"/>
</dbReference>
<proteinExistence type="predicted"/>
<evidence type="ECO:0000313" key="2">
    <source>
        <dbReference type="EMBL" id="KAF3062666.1"/>
    </source>
</evidence>
<keyword evidence="3" id="KW-1185">Reference proteome</keyword>
<reference evidence="2 3" key="1">
    <citation type="submission" date="2018-06" db="EMBL/GenBank/DDBJ databases">
        <title>Genome analysis of cellulolytic fungus Trichoderma lentiforme CFAM-422.</title>
        <authorList>
            <person name="Steindorff A.S."/>
            <person name="Formighieri E.F."/>
            <person name="Midorikawa G.E.O."/>
            <person name="Tamietti M.S."/>
            <person name="Ramos E.Z."/>
            <person name="Silva A.S."/>
            <person name="Bon E.P.S."/>
            <person name="Mendes T.D."/>
            <person name="Damaso M.C.T."/>
            <person name="Favaro L.C.L."/>
        </authorList>
    </citation>
    <scope>NUCLEOTIDE SEQUENCE [LARGE SCALE GENOMIC DNA]</scope>
    <source>
        <strain evidence="2 3">CFAM-422</strain>
    </source>
</reference>
<dbReference type="AlphaFoldDB" id="A0A9P4X7U9"/>
<sequence>MRYELTRGQIAGNKGGGWRQRGQGSEREPEGGGQEKAMRAICVLCVTRTSPRSLAPPLVVDAPYSMITITYVKTRRWRGGSSADRSNENWLARAGHRTCTVTFNTSHRCVACLYDTVLKEKSQPACEVQAHQDLGG</sequence>
<name>A0A9P4X7U9_9HYPO</name>
<comment type="caution">
    <text evidence="2">The sequence shown here is derived from an EMBL/GenBank/DDBJ whole genome shotgun (WGS) entry which is preliminary data.</text>
</comment>
<evidence type="ECO:0000313" key="3">
    <source>
        <dbReference type="Proteomes" id="UP000801864"/>
    </source>
</evidence>
<accession>A0A9P4X7U9</accession>
<organism evidence="2 3">
    <name type="scientific">Trichoderma lentiforme</name>
    <dbReference type="NCBI Taxonomy" id="1567552"/>
    <lineage>
        <taxon>Eukaryota</taxon>
        <taxon>Fungi</taxon>
        <taxon>Dikarya</taxon>
        <taxon>Ascomycota</taxon>
        <taxon>Pezizomycotina</taxon>
        <taxon>Sordariomycetes</taxon>
        <taxon>Hypocreomycetidae</taxon>
        <taxon>Hypocreales</taxon>
        <taxon>Hypocreaceae</taxon>
        <taxon>Trichoderma</taxon>
    </lineage>
</organism>
<feature type="region of interest" description="Disordered" evidence="1">
    <location>
        <begin position="1"/>
        <end position="35"/>
    </location>
</feature>
<evidence type="ECO:0000256" key="1">
    <source>
        <dbReference type="SAM" id="MobiDB-lite"/>
    </source>
</evidence>
<gene>
    <name evidence="2" type="ORF">CFAM422_010611</name>
</gene>